<comment type="caution">
    <text evidence="3">The sequence shown here is derived from an EMBL/GenBank/DDBJ whole genome shotgun (WGS) entry which is preliminary data.</text>
</comment>
<keyword evidence="1" id="KW-0472">Membrane</keyword>
<protein>
    <submittedName>
        <fullName evidence="3">Uncharacterized protein</fullName>
    </submittedName>
</protein>
<feature type="signal peptide" evidence="2">
    <location>
        <begin position="1"/>
        <end position="21"/>
    </location>
</feature>
<keyword evidence="4" id="KW-1185">Reference proteome</keyword>
<feature type="transmembrane region" description="Helical" evidence="1">
    <location>
        <begin position="64"/>
        <end position="84"/>
    </location>
</feature>
<dbReference type="Proteomes" id="UP000244722">
    <property type="component" value="Unassembled WGS sequence"/>
</dbReference>
<dbReference type="EMBL" id="NESQ01000225">
    <property type="protein sequence ID" value="PUU75567.1"/>
    <property type="molecule type" value="Genomic_DNA"/>
</dbReference>
<evidence type="ECO:0000256" key="1">
    <source>
        <dbReference type="SAM" id="Phobius"/>
    </source>
</evidence>
<sequence length="103" mass="11900">MFLFLFFFSLQLPLIFTLLLGSRVELIGINGGELNSRNLSSCWSGLPEKIIKVKWTKRKRKKKAFLLVGDGLDWVLGVFALLFLRAHSVEQANEMIETIQWSW</sequence>
<keyword evidence="1" id="KW-1133">Transmembrane helix</keyword>
<dbReference type="AlphaFoldDB" id="A0A2T6ZJA4"/>
<evidence type="ECO:0000313" key="4">
    <source>
        <dbReference type="Proteomes" id="UP000244722"/>
    </source>
</evidence>
<reference evidence="3 4" key="1">
    <citation type="submission" date="2017-04" db="EMBL/GenBank/DDBJ databases">
        <title>Draft genome sequence of Tuber borchii Vittad., a whitish edible truffle.</title>
        <authorList>
            <consortium name="DOE Joint Genome Institute"/>
            <person name="Murat C."/>
            <person name="Kuo A."/>
            <person name="Barry K.W."/>
            <person name="Clum A."/>
            <person name="Dockter R.B."/>
            <person name="Fauchery L."/>
            <person name="Iotti M."/>
            <person name="Kohler A."/>
            <person name="Labutti K."/>
            <person name="Lindquist E.A."/>
            <person name="Lipzen A."/>
            <person name="Ohm R.A."/>
            <person name="Wang M."/>
            <person name="Grigoriev I.V."/>
            <person name="Zambonelli A."/>
            <person name="Martin F.M."/>
        </authorList>
    </citation>
    <scope>NUCLEOTIDE SEQUENCE [LARGE SCALE GENOMIC DNA]</scope>
    <source>
        <strain evidence="3 4">Tbo3840</strain>
    </source>
</reference>
<keyword evidence="2" id="KW-0732">Signal</keyword>
<gene>
    <name evidence="3" type="ORF">B9Z19DRAFT_1090080</name>
</gene>
<name>A0A2T6ZJA4_TUBBO</name>
<feature type="chain" id="PRO_5015732035" evidence="2">
    <location>
        <begin position="22"/>
        <end position="103"/>
    </location>
</feature>
<evidence type="ECO:0000313" key="3">
    <source>
        <dbReference type="EMBL" id="PUU75567.1"/>
    </source>
</evidence>
<accession>A0A2T6ZJA4</accession>
<keyword evidence="1" id="KW-0812">Transmembrane</keyword>
<organism evidence="3 4">
    <name type="scientific">Tuber borchii</name>
    <name type="common">White truffle</name>
    <dbReference type="NCBI Taxonomy" id="42251"/>
    <lineage>
        <taxon>Eukaryota</taxon>
        <taxon>Fungi</taxon>
        <taxon>Dikarya</taxon>
        <taxon>Ascomycota</taxon>
        <taxon>Pezizomycotina</taxon>
        <taxon>Pezizomycetes</taxon>
        <taxon>Pezizales</taxon>
        <taxon>Tuberaceae</taxon>
        <taxon>Tuber</taxon>
    </lineage>
</organism>
<proteinExistence type="predicted"/>
<evidence type="ECO:0000256" key="2">
    <source>
        <dbReference type="SAM" id="SignalP"/>
    </source>
</evidence>